<dbReference type="AlphaFoldDB" id="A0A843TTH2"/>
<organism evidence="1 2">
    <name type="scientific">Colocasia esculenta</name>
    <name type="common">Wild taro</name>
    <name type="synonym">Arum esculentum</name>
    <dbReference type="NCBI Taxonomy" id="4460"/>
    <lineage>
        <taxon>Eukaryota</taxon>
        <taxon>Viridiplantae</taxon>
        <taxon>Streptophyta</taxon>
        <taxon>Embryophyta</taxon>
        <taxon>Tracheophyta</taxon>
        <taxon>Spermatophyta</taxon>
        <taxon>Magnoliopsida</taxon>
        <taxon>Liliopsida</taxon>
        <taxon>Araceae</taxon>
        <taxon>Aroideae</taxon>
        <taxon>Colocasieae</taxon>
        <taxon>Colocasia</taxon>
    </lineage>
</organism>
<evidence type="ECO:0000313" key="2">
    <source>
        <dbReference type="Proteomes" id="UP000652761"/>
    </source>
</evidence>
<reference evidence="1" key="1">
    <citation type="submission" date="2017-07" db="EMBL/GenBank/DDBJ databases">
        <title>Taro Niue Genome Assembly and Annotation.</title>
        <authorList>
            <person name="Atibalentja N."/>
            <person name="Keating K."/>
            <person name="Fields C.J."/>
        </authorList>
    </citation>
    <scope>NUCLEOTIDE SEQUENCE</scope>
    <source>
        <strain evidence="1">Niue_2</strain>
        <tissue evidence="1">Leaf</tissue>
    </source>
</reference>
<comment type="caution">
    <text evidence="1">The sequence shown here is derived from an EMBL/GenBank/DDBJ whole genome shotgun (WGS) entry which is preliminary data.</text>
</comment>
<dbReference type="Proteomes" id="UP000652761">
    <property type="component" value="Unassembled WGS sequence"/>
</dbReference>
<feature type="non-terminal residue" evidence="1">
    <location>
        <position position="123"/>
    </location>
</feature>
<name>A0A843TTH2_COLES</name>
<proteinExistence type="predicted"/>
<gene>
    <name evidence="1" type="ORF">Taro_007238</name>
</gene>
<evidence type="ECO:0000313" key="1">
    <source>
        <dbReference type="EMBL" id="MQL74858.1"/>
    </source>
</evidence>
<accession>A0A843TTH2</accession>
<dbReference type="EMBL" id="NMUH01000225">
    <property type="protein sequence ID" value="MQL74858.1"/>
    <property type="molecule type" value="Genomic_DNA"/>
</dbReference>
<sequence>LFLISHRKTQKREKVRRERERERERGVGGFFLRTAGILPLPRPPLFAGSAARGCCCRRCCCSESFCSDSGSDSEKEESAIAAGGCKSFELPCFIQGSVSLPAAAGERGLWIVCHRFPRRGASA</sequence>
<keyword evidence="2" id="KW-1185">Reference proteome</keyword>
<protein>
    <submittedName>
        <fullName evidence="1">Uncharacterized protein</fullName>
    </submittedName>
</protein>